<keyword evidence="3" id="KW-1185">Reference proteome</keyword>
<reference evidence="3" key="1">
    <citation type="journal article" date="2019" name="Int. J. Syst. Evol. Microbiol.">
        <title>The Global Catalogue of Microorganisms (GCM) 10K type strain sequencing project: providing services to taxonomists for standard genome sequencing and annotation.</title>
        <authorList>
            <consortium name="The Broad Institute Genomics Platform"/>
            <consortium name="The Broad Institute Genome Sequencing Center for Infectious Disease"/>
            <person name="Wu L."/>
            <person name="Ma J."/>
        </authorList>
    </citation>
    <scope>NUCLEOTIDE SEQUENCE [LARGE SCALE GENOMIC DNA]</scope>
    <source>
        <strain evidence="3">KCTC 32255</strain>
    </source>
</reference>
<keyword evidence="1" id="KW-1133">Transmembrane helix</keyword>
<comment type="caution">
    <text evidence="2">The sequence shown here is derived from an EMBL/GenBank/DDBJ whole genome shotgun (WGS) entry which is preliminary data.</text>
</comment>
<proteinExistence type="predicted"/>
<feature type="transmembrane region" description="Helical" evidence="1">
    <location>
        <begin position="82"/>
        <end position="99"/>
    </location>
</feature>
<feature type="transmembrane region" description="Helical" evidence="1">
    <location>
        <begin position="16"/>
        <end position="36"/>
    </location>
</feature>
<feature type="transmembrane region" description="Helical" evidence="1">
    <location>
        <begin position="56"/>
        <end position="75"/>
    </location>
</feature>
<sequence>MRRDDLFLPAPREIRVAGVLTTLPGLAAVVFAVVLFVDALLGTTETSGGNSVYGQAFYYVLLGAAMIACGIGLLLGHTWARTPAFVLALIVGGVGWYALGPSGQPLWGVPILVMAVVLVVLLFRAPSRAWALGEYPDKVDSE</sequence>
<accession>A0ABW2BZG2</accession>
<protein>
    <recommendedName>
        <fullName evidence="4">Integral membrane protein</fullName>
    </recommendedName>
</protein>
<dbReference type="RefSeq" id="WP_345405561.1">
    <property type="nucleotide sequence ID" value="NZ_BAABLA010000120.1"/>
</dbReference>
<evidence type="ECO:0000313" key="3">
    <source>
        <dbReference type="Proteomes" id="UP001596337"/>
    </source>
</evidence>
<evidence type="ECO:0000313" key="2">
    <source>
        <dbReference type="EMBL" id="MFC6867525.1"/>
    </source>
</evidence>
<dbReference type="Proteomes" id="UP001596337">
    <property type="component" value="Unassembled WGS sequence"/>
</dbReference>
<evidence type="ECO:0008006" key="4">
    <source>
        <dbReference type="Google" id="ProtNLM"/>
    </source>
</evidence>
<keyword evidence="1" id="KW-0472">Membrane</keyword>
<organism evidence="2 3">
    <name type="scientific">Haloechinothrix salitolerans</name>
    <dbReference type="NCBI Taxonomy" id="926830"/>
    <lineage>
        <taxon>Bacteria</taxon>
        <taxon>Bacillati</taxon>
        <taxon>Actinomycetota</taxon>
        <taxon>Actinomycetes</taxon>
        <taxon>Pseudonocardiales</taxon>
        <taxon>Pseudonocardiaceae</taxon>
        <taxon>Haloechinothrix</taxon>
    </lineage>
</organism>
<keyword evidence="1" id="KW-0812">Transmembrane</keyword>
<dbReference type="EMBL" id="JBHSXX010000001">
    <property type="protein sequence ID" value="MFC6867525.1"/>
    <property type="molecule type" value="Genomic_DNA"/>
</dbReference>
<name>A0ABW2BZG2_9PSEU</name>
<feature type="transmembrane region" description="Helical" evidence="1">
    <location>
        <begin position="105"/>
        <end position="123"/>
    </location>
</feature>
<evidence type="ECO:0000256" key="1">
    <source>
        <dbReference type="SAM" id="Phobius"/>
    </source>
</evidence>
<gene>
    <name evidence="2" type="ORF">ACFQGD_10220</name>
</gene>